<dbReference type="PATRIC" id="fig|1354255.3.peg.488"/>
<dbReference type="Proteomes" id="UP000078286">
    <property type="component" value="Unassembled WGS sequence"/>
</dbReference>
<name>A0A1B7HYG2_9ENTR</name>
<reference evidence="1 2" key="1">
    <citation type="submission" date="2016-04" db="EMBL/GenBank/DDBJ databases">
        <title>ATOL: Assembling a taxonomically balanced genome-scale reconstruction of the evolutionary history of the Enterobacteriaceae.</title>
        <authorList>
            <person name="Plunkett G.III."/>
            <person name="Neeno-Eckwall E.C."/>
            <person name="Glasner J.D."/>
            <person name="Perna N.T."/>
        </authorList>
    </citation>
    <scope>NUCLEOTIDE SEQUENCE [LARGE SCALE GENOMIC DNA]</scope>
    <source>
        <strain evidence="1 2">ATCC 51607</strain>
    </source>
</reference>
<dbReference type="EMBL" id="LXEO01000008">
    <property type="protein sequence ID" value="OAT20749.1"/>
    <property type="molecule type" value="Genomic_DNA"/>
</dbReference>
<protein>
    <submittedName>
        <fullName evidence="1">Uncharacterized protein</fullName>
    </submittedName>
</protein>
<proteinExistence type="predicted"/>
<dbReference type="RefSeq" id="WP_064553517.1">
    <property type="nucleotide sequence ID" value="NZ_LXEO01000008.1"/>
</dbReference>
<dbReference type="AlphaFoldDB" id="A0A1B7HYG2"/>
<keyword evidence="2" id="KW-1185">Reference proteome</keyword>
<accession>A0A1B7HYG2</accession>
<organism evidence="1 2">
    <name type="scientific">Buttiauxella noackiae ATCC 51607</name>
    <dbReference type="NCBI Taxonomy" id="1354255"/>
    <lineage>
        <taxon>Bacteria</taxon>
        <taxon>Pseudomonadati</taxon>
        <taxon>Pseudomonadota</taxon>
        <taxon>Gammaproteobacteria</taxon>
        <taxon>Enterobacterales</taxon>
        <taxon>Enterobacteriaceae</taxon>
        <taxon>Buttiauxella</taxon>
    </lineage>
</organism>
<evidence type="ECO:0000313" key="2">
    <source>
        <dbReference type="Proteomes" id="UP000078286"/>
    </source>
</evidence>
<evidence type="ECO:0000313" key="1">
    <source>
        <dbReference type="EMBL" id="OAT20749.1"/>
    </source>
</evidence>
<sequence>MATKRNMQNQIAPELQIYLDKIAAKYQPNDEVLKRHMDNAEARYNKYQNFGDIPVRLVEKLQSLILDGWRYSTTNPQPVMSNTSMLSVTLQKPDSLVAQELETLRANISEKYHTELFNAMEAEIDILISEAAEDAKRKADEQVATDQLAMRKQLRNLLTGAIV</sequence>
<comment type="caution">
    <text evidence="1">The sequence shown here is derived from an EMBL/GenBank/DDBJ whole genome shotgun (WGS) entry which is preliminary data.</text>
</comment>
<gene>
    <name evidence="1" type="ORF">M979_0477</name>
</gene>